<dbReference type="SUPFAM" id="SSF46785">
    <property type="entry name" value="Winged helix' DNA-binding domain"/>
    <property type="match status" value="1"/>
</dbReference>
<evidence type="ECO:0000256" key="2">
    <source>
        <dbReference type="ARBA" id="ARBA00023125"/>
    </source>
</evidence>
<evidence type="ECO:0000313" key="6">
    <source>
        <dbReference type="Proteomes" id="UP000028073"/>
    </source>
</evidence>
<evidence type="ECO:0000256" key="1">
    <source>
        <dbReference type="ARBA" id="ARBA00023015"/>
    </source>
</evidence>
<proteinExistence type="predicted"/>
<keyword evidence="6" id="KW-1185">Reference proteome</keyword>
<dbReference type="eggNOG" id="COG0664">
    <property type="taxonomic scope" value="Bacteria"/>
</dbReference>
<dbReference type="Gene3D" id="2.60.120.10">
    <property type="entry name" value="Jelly Rolls"/>
    <property type="match status" value="1"/>
</dbReference>
<dbReference type="GO" id="GO:0003677">
    <property type="term" value="F:DNA binding"/>
    <property type="evidence" value="ECO:0007669"/>
    <property type="project" value="UniProtKB-KW"/>
</dbReference>
<dbReference type="OrthoDB" id="9777588at2"/>
<reference evidence="5 6" key="1">
    <citation type="submission" date="2014-06" db="EMBL/GenBank/DDBJ databases">
        <title>Whole Genome Sequences of Three Symbiotic Endozoicomonas Bacteria.</title>
        <authorList>
            <person name="Neave M.J."/>
            <person name="Apprill A."/>
            <person name="Voolstra C.R."/>
        </authorList>
    </citation>
    <scope>NUCLEOTIDE SEQUENCE [LARGE SCALE GENOMIC DNA]</scope>
    <source>
        <strain evidence="5 6">DSM 25634</strain>
    </source>
</reference>
<evidence type="ECO:0000313" key="5">
    <source>
        <dbReference type="EMBL" id="KEQ18815.1"/>
    </source>
</evidence>
<comment type="caution">
    <text evidence="5">The sequence shown here is derived from an EMBL/GenBank/DDBJ whole genome shotgun (WGS) entry which is preliminary data.</text>
</comment>
<evidence type="ECO:0000259" key="4">
    <source>
        <dbReference type="PROSITE" id="PS51063"/>
    </source>
</evidence>
<dbReference type="SMART" id="SM00419">
    <property type="entry name" value="HTH_CRP"/>
    <property type="match status" value="1"/>
</dbReference>
<name>A0A081NK42_9GAMM</name>
<keyword evidence="2" id="KW-0238">DNA-binding</keyword>
<dbReference type="InterPro" id="IPR036388">
    <property type="entry name" value="WH-like_DNA-bd_sf"/>
</dbReference>
<accession>A0A081NK42</accession>
<dbReference type="SUPFAM" id="SSF51206">
    <property type="entry name" value="cAMP-binding domain-like"/>
    <property type="match status" value="1"/>
</dbReference>
<dbReference type="AlphaFoldDB" id="A0A081NK42"/>
<dbReference type="PROSITE" id="PS51063">
    <property type="entry name" value="HTH_CRP_2"/>
    <property type="match status" value="1"/>
</dbReference>
<evidence type="ECO:0000256" key="3">
    <source>
        <dbReference type="ARBA" id="ARBA00023163"/>
    </source>
</evidence>
<gene>
    <name evidence="5" type="ORF">GZ78_01665</name>
</gene>
<dbReference type="Proteomes" id="UP000028073">
    <property type="component" value="Unassembled WGS sequence"/>
</dbReference>
<keyword evidence="3" id="KW-0804">Transcription</keyword>
<organism evidence="5 6">
    <name type="scientific">Endozoicomonas numazuensis</name>
    <dbReference type="NCBI Taxonomy" id="1137799"/>
    <lineage>
        <taxon>Bacteria</taxon>
        <taxon>Pseudomonadati</taxon>
        <taxon>Pseudomonadota</taxon>
        <taxon>Gammaproteobacteria</taxon>
        <taxon>Oceanospirillales</taxon>
        <taxon>Endozoicomonadaceae</taxon>
        <taxon>Endozoicomonas</taxon>
    </lineage>
</organism>
<protein>
    <recommendedName>
        <fullName evidence="4">HTH crp-type domain-containing protein</fullName>
    </recommendedName>
</protein>
<feature type="domain" description="HTH crp-type" evidence="4">
    <location>
        <begin position="141"/>
        <end position="214"/>
    </location>
</feature>
<dbReference type="InterPro" id="IPR036390">
    <property type="entry name" value="WH_DNA-bd_sf"/>
</dbReference>
<dbReference type="Gene3D" id="1.10.10.10">
    <property type="entry name" value="Winged helix-like DNA-binding domain superfamily/Winged helix DNA-binding domain"/>
    <property type="match status" value="1"/>
</dbReference>
<dbReference type="STRING" id="1137799.GZ78_01665"/>
<sequence length="228" mass="26394">MSDINLWYLRSLDFFKRFSKEDVESLTREAHQVKIDHRSPLAIRQQGVYLVLTGRIKLYRQVNDSVRMLDSVLEVGDLFGGIHGGEVSYELVPIQAATILLIEKEKFLDDMTNPRLYLEVMQKLEERQGILQARLDSLIFKDARTRIIETMVNLCREHAVACTHGFGLDLSITQEDIAQLVCVSRQVVNKVFRELVKEDVMHKNKGFYCIRSKESLLKLITIKQAMHE</sequence>
<dbReference type="GO" id="GO:0006355">
    <property type="term" value="P:regulation of DNA-templated transcription"/>
    <property type="evidence" value="ECO:0007669"/>
    <property type="project" value="InterPro"/>
</dbReference>
<dbReference type="Pfam" id="PF13545">
    <property type="entry name" value="HTH_Crp_2"/>
    <property type="match status" value="1"/>
</dbReference>
<keyword evidence="1" id="KW-0805">Transcription regulation</keyword>
<dbReference type="InterPro" id="IPR012318">
    <property type="entry name" value="HTH_CRP"/>
</dbReference>
<dbReference type="EMBL" id="JOKH01000001">
    <property type="protein sequence ID" value="KEQ18815.1"/>
    <property type="molecule type" value="Genomic_DNA"/>
</dbReference>
<dbReference type="InterPro" id="IPR014710">
    <property type="entry name" value="RmlC-like_jellyroll"/>
</dbReference>
<dbReference type="InterPro" id="IPR018490">
    <property type="entry name" value="cNMP-bd_dom_sf"/>
</dbReference>
<dbReference type="RefSeq" id="WP_034832205.1">
    <property type="nucleotide sequence ID" value="NZ_JOKH01000001.1"/>
</dbReference>